<dbReference type="InterPro" id="IPR050589">
    <property type="entry name" value="Ikaros_C2H2-ZF"/>
</dbReference>
<feature type="compositionally biased region" description="Pro residues" evidence="9">
    <location>
        <begin position="696"/>
        <end position="705"/>
    </location>
</feature>
<protein>
    <recommendedName>
        <fullName evidence="10">C2H2-type domain-containing protein</fullName>
    </recommendedName>
</protein>
<dbReference type="InterPro" id="IPR013087">
    <property type="entry name" value="Znf_C2H2_type"/>
</dbReference>
<dbReference type="GO" id="GO:0006357">
    <property type="term" value="P:regulation of transcription by RNA polymerase II"/>
    <property type="evidence" value="ECO:0007669"/>
    <property type="project" value="TreeGrafter"/>
</dbReference>
<name>A0A0L0T7F4_ALLM3</name>
<feature type="compositionally biased region" description="Low complexity" evidence="9">
    <location>
        <begin position="412"/>
        <end position="437"/>
    </location>
</feature>
<evidence type="ECO:0000259" key="10">
    <source>
        <dbReference type="PROSITE" id="PS50157"/>
    </source>
</evidence>
<feature type="compositionally biased region" description="Low complexity" evidence="9">
    <location>
        <begin position="676"/>
        <end position="695"/>
    </location>
</feature>
<gene>
    <name evidence="11" type="ORF">AMAG_14595</name>
</gene>
<keyword evidence="6" id="KW-0238">DNA-binding</keyword>
<dbReference type="Proteomes" id="UP000054350">
    <property type="component" value="Unassembled WGS sequence"/>
</dbReference>
<evidence type="ECO:0000256" key="3">
    <source>
        <dbReference type="ARBA" id="ARBA00022737"/>
    </source>
</evidence>
<dbReference type="GO" id="GO:0003700">
    <property type="term" value="F:DNA-binding transcription factor activity"/>
    <property type="evidence" value="ECO:0007669"/>
    <property type="project" value="TreeGrafter"/>
</dbReference>
<dbReference type="AlphaFoldDB" id="A0A0L0T7F4"/>
<dbReference type="Pfam" id="PF00096">
    <property type="entry name" value="zf-C2H2"/>
    <property type="match status" value="1"/>
</dbReference>
<feature type="compositionally biased region" description="Low complexity" evidence="9">
    <location>
        <begin position="204"/>
        <end position="218"/>
    </location>
</feature>
<keyword evidence="2" id="KW-0479">Metal-binding</keyword>
<organism evidence="11 12">
    <name type="scientific">Allomyces macrogynus (strain ATCC 38327)</name>
    <name type="common">Allomyces javanicus var. macrogynus</name>
    <dbReference type="NCBI Taxonomy" id="578462"/>
    <lineage>
        <taxon>Eukaryota</taxon>
        <taxon>Fungi</taxon>
        <taxon>Fungi incertae sedis</taxon>
        <taxon>Blastocladiomycota</taxon>
        <taxon>Blastocladiomycetes</taxon>
        <taxon>Blastocladiales</taxon>
        <taxon>Blastocladiaceae</taxon>
        <taxon>Allomyces</taxon>
    </lineage>
</organism>
<dbReference type="EMBL" id="GG745366">
    <property type="protein sequence ID" value="KNE70469.1"/>
    <property type="molecule type" value="Genomic_DNA"/>
</dbReference>
<feature type="compositionally biased region" description="Pro residues" evidence="9">
    <location>
        <begin position="274"/>
        <end position="283"/>
    </location>
</feature>
<evidence type="ECO:0000313" key="11">
    <source>
        <dbReference type="EMBL" id="KNE70469.1"/>
    </source>
</evidence>
<dbReference type="PANTHER" id="PTHR24404:SF114">
    <property type="entry name" value="KLUMPFUSS, ISOFORM B-RELATED"/>
    <property type="match status" value="1"/>
</dbReference>
<keyword evidence="3" id="KW-0677">Repeat</keyword>
<feature type="compositionally biased region" description="Low complexity" evidence="9">
    <location>
        <begin position="122"/>
        <end position="139"/>
    </location>
</feature>
<feature type="region of interest" description="Disordered" evidence="9">
    <location>
        <begin position="676"/>
        <end position="708"/>
    </location>
</feature>
<feature type="region of interest" description="Disordered" evidence="9">
    <location>
        <begin position="404"/>
        <end position="437"/>
    </location>
</feature>
<dbReference type="Gene3D" id="3.30.160.60">
    <property type="entry name" value="Classic Zinc Finger"/>
    <property type="match status" value="2"/>
</dbReference>
<keyword evidence="7" id="KW-0539">Nucleus</keyword>
<feature type="domain" description="C2H2-type" evidence="10">
    <location>
        <begin position="359"/>
        <end position="386"/>
    </location>
</feature>
<evidence type="ECO:0000256" key="6">
    <source>
        <dbReference type="ARBA" id="ARBA00023125"/>
    </source>
</evidence>
<feature type="compositionally biased region" description="Low complexity" evidence="9">
    <location>
        <begin position="235"/>
        <end position="273"/>
    </location>
</feature>
<dbReference type="OrthoDB" id="2157201at2759"/>
<evidence type="ECO:0000256" key="1">
    <source>
        <dbReference type="ARBA" id="ARBA00004123"/>
    </source>
</evidence>
<dbReference type="SMART" id="SM00355">
    <property type="entry name" value="ZnF_C2H2"/>
    <property type="match status" value="3"/>
</dbReference>
<dbReference type="PANTHER" id="PTHR24404">
    <property type="entry name" value="ZINC FINGER PROTEIN"/>
    <property type="match status" value="1"/>
</dbReference>
<keyword evidence="12" id="KW-1185">Reference proteome</keyword>
<dbReference type="FunFam" id="3.30.160.60:FF:000065">
    <property type="entry name" value="B-cell CLL/lymphoma 6, member B"/>
    <property type="match status" value="1"/>
</dbReference>
<dbReference type="VEuPathDB" id="FungiDB:AMAG_14595"/>
<evidence type="ECO:0000256" key="2">
    <source>
        <dbReference type="ARBA" id="ARBA00022723"/>
    </source>
</evidence>
<sequence length="804" mass="83711">MNYPARSHAHAPLGVAHLVAPDFAHLVNEPTAPTAPPAPVSNMAQVGARTVMAYAVPVAVGQYQQPQAPAQQQPAYPHQHLLIRQPPWYPQQPSTMPAPATMPTQSAPAIALQPAPAHGMLPRPQIHQGQQQQDPLQGPTTMVSYAATAPCQGHQQQYQYAQQHHQQQQQQQQQQHQHQPQQQYQYEYQQIPPTQAAYGVYGGAQQPQPHQPHAAAAPPQSPMIWTTSAPPTPHATPHATPHSMPSFLPASSLSAPPTPAIPTSSSPGTTSQSPVPPPPPPPSTRGGGAPPLPPKPSDLPPCPPGWHTCPMVGCRQQFAHVTDLKAHVIAHAEALVPNSDDAQAPGSGAYTVANADGAYECSLCGRAFKRRADCHRHERSHFLDRPFACSECDKRFTRRETLVKHTQRDHGPGSAAAAGKTPTTAPAQLPTPVATPGAVPVHLASPVAPEPSTVVDASAAASADPWTFTDFSNVPYGGTATAAPAPGPTSHPSGVPRAVHAPSHARYPHRRAPSATSLPPHVLADLLRTGPSAAPAAPAIHADMLHFPASQLLSNRHGPAMLATPLVIPPPPVPASSIRPAVHHSALVPASTRMQQVRPASVTVPRFMAPTPTTGSVPSGSATYVGSTALASQAAATLQSPTLSSCDEASVVAAMAAAGLYPAVQLPAPQQQAFQLPPAPAQYQSQQQPRPFEQHAPPPPPPPTQRVPVQATEQAAVADMHHLQFQAAQAIAGRGGMRAGVGLGPGMPGFLLMPPPSSDAGIGSVDAGGSGMSSKRSTVVVDTDQGPASGSFLADLAALFKVDA</sequence>
<evidence type="ECO:0000256" key="4">
    <source>
        <dbReference type="ARBA" id="ARBA00022771"/>
    </source>
</evidence>
<dbReference type="PROSITE" id="PS00028">
    <property type="entry name" value="ZINC_FINGER_C2H2_1"/>
    <property type="match status" value="3"/>
</dbReference>
<feature type="domain" description="C2H2-type" evidence="10">
    <location>
        <begin position="387"/>
        <end position="410"/>
    </location>
</feature>
<reference evidence="12" key="2">
    <citation type="submission" date="2009-11" db="EMBL/GenBank/DDBJ databases">
        <title>The Genome Sequence of Allomyces macrogynus strain ATCC 38327.</title>
        <authorList>
            <consortium name="The Broad Institute Genome Sequencing Platform"/>
            <person name="Russ C."/>
            <person name="Cuomo C."/>
            <person name="Shea T."/>
            <person name="Young S.K."/>
            <person name="Zeng Q."/>
            <person name="Koehrsen M."/>
            <person name="Haas B."/>
            <person name="Borodovsky M."/>
            <person name="Guigo R."/>
            <person name="Alvarado L."/>
            <person name="Berlin A."/>
            <person name="Borenstein D."/>
            <person name="Chen Z."/>
            <person name="Engels R."/>
            <person name="Freedman E."/>
            <person name="Gellesch M."/>
            <person name="Goldberg J."/>
            <person name="Griggs A."/>
            <person name="Gujja S."/>
            <person name="Heiman D."/>
            <person name="Hepburn T."/>
            <person name="Howarth C."/>
            <person name="Jen D."/>
            <person name="Larson L."/>
            <person name="Lewis B."/>
            <person name="Mehta T."/>
            <person name="Park D."/>
            <person name="Pearson M."/>
            <person name="Roberts A."/>
            <person name="Saif S."/>
            <person name="Shenoy N."/>
            <person name="Sisk P."/>
            <person name="Stolte C."/>
            <person name="Sykes S."/>
            <person name="Walk T."/>
            <person name="White J."/>
            <person name="Yandava C."/>
            <person name="Burger G."/>
            <person name="Gray M.W."/>
            <person name="Holland P.W.H."/>
            <person name="King N."/>
            <person name="Lang F.B.F."/>
            <person name="Roger A.J."/>
            <person name="Ruiz-Trillo I."/>
            <person name="Lander E."/>
            <person name="Nusbaum C."/>
        </authorList>
    </citation>
    <scope>NUCLEOTIDE SEQUENCE [LARGE SCALE GENOMIC DNA]</scope>
    <source>
        <strain evidence="12">ATCC 38327</strain>
    </source>
</reference>
<evidence type="ECO:0000256" key="7">
    <source>
        <dbReference type="ARBA" id="ARBA00023242"/>
    </source>
</evidence>
<comment type="subcellular location">
    <subcellularLocation>
        <location evidence="1">Nucleus</location>
    </subcellularLocation>
</comment>
<dbReference type="GO" id="GO:0000978">
    <property type="term" value="F:RNA polymerase II cis-regulatory region sequence-specific DNA binding"/>
    <property type="evidence" value="ECO:0007669"/>
    <property type="project" value="TreeGrafter"/>
</dbReference>
<feature type="compositionally biased region" description="Pro residues" evidence="9">
    <location>
        <begin position="290"/>
        <end position="299"/>
    </location>
</feature>
<evidence type="ECO:0000256" key="9">
    <source>
        <dbReference type="SAM" id="MobiDB-lite"/>
    </source>
</evidence>
<dbReference type="InterPro" id="IPR036236">
    <property type="entry name" value="Znf_C2H2_sf"/>
</dbReference>
<evidence type="ECO:0000256" key="5">
    <source>
        <dbReference type="ARBA" id="ARBA00022833"/>
    </source>
</evidence>
<dbReference type="eggNOG" id="KOG1721">
    <property type="taxonomic scope" value="Eukaryota"/>
</dbReference>
<feature type="region of interest" description="Disordered" evidence="9">
    <location>
        <begin position="116"/>
        <end position="139"/>
    </location>
</feature>
<reference evidence="11 12" key="1">
    <citation type="submission" date="2009-11" db="EMBL/GenBank/DDBJ databases">
        <title>Annotation of Allomyces macrogynus ATCC 38327.</title>
        <authorList>
            <consortium name="The Broad Institute Genome Sequencing Platform"/>
            <person name="Russ C."/>
            <person name="Cuomo C."/>
            <person name="Burger G."/>
            <person name="Gray M.W."/>
            <person name="Holland P.W.H."/>
            <person name="King N."/>
            <person name="Lang F.B.F."/>
            <person name="Roger A.J."/>
            <person name="Ruiz-Trillo I."/>
            <person name="Young S.K."/>
            <person name="Zeng Q."/>
            <person name="Gargeya S."/>
            <person name="Fitzgerald M."/>
            <person name="Haas B."/>
            <person name="Abouelleil A."/>
            <person name="Alvarado L."/>
            <person name="Arachchi H.M."/>
            <person name="Berlin A."/>
            <person name="Chapman S.B."/>
            <person name="Gearin G."/>
            <person name="Goldberg J."/>
            <person name="Griggs A."/>
            <person name="Gujja S."/>
            <person name="Hansen M."/>
            <person name="Heiman D."/>
            <person name="Howarth C."/>
            <person name="Larimer J."/>
            <person name="Lui A."/>
            <person name="MacDonald P.J.P."/>
            <person name="McCowen C."/>
            <person name="Montmayeur A."/>
            <person name="Murphy C."/>
            <person name="Neiman D."/>
            <person name="Pearson M."/>
            <person name="Priest M."/>
            <person name="Roberts A."/>
            <person name="Saif S."/>
            <person name="Shea T."/>
            <person name="Sisk P."/>
            <person name="Stolte C."/>
            <person name="Sykes S."/>
            <person name="Wortman J."/>
            <person name="Nusbaum C."/>
            <person name="Birren B."/>
        </authorList>
    </citation>
    <scope>NUCLEOTIDE SEQUENCE [LARGE SCALE GENOMIC DNA]</scope>
    <source>
        <strain evidence="11 12">ATCC 38327</strain>
    </source>
</reference>
<keyword evidence="5" id="KW-0862">Zinc</keyword>
<feature type="region of interest" description="Disordered" evidence="9">
    <location>
        <begin position="479"/>
        <end position="517"/>
    </location>
</feature>
<proteinExistence type="predicted"/>
<dbReference type="GO" id="GO:0005634">
    <property type="term" value="C:nucleus"/>
    <property type="evidence" value="ECO:0007669"/>
    <property type="project" value="UniProtKB-SubCell"/>
</dbReference>
<dbReference type="OMA" id="DCHRHER"/>
<keyword evidence="4 8" id="KW-0863">Zinc-finger</keyword>
<feature type="region of interest" description="Disordered" evidence="9">
    <location>
        <begin position="156"/>
        <end position="183"/>
    </location>
</feature>
<dbReference type="GO" id="GO:0008270">
    <property type="term" value="F:zinc ion binding"/>
    <property type="evidence" value="ECO:0007669"/>
    <property type="project" value="UniProtKB-KW"/>
</dbReference>
<accession>A0A0L0T7F4</accession>
<evidence type="ECO:0000256" key="8">
    <source>
        <dbReference type="PROSITE-ProRule" id="PRU00042"/>
    </source>
</evidence>
<dbReference type="SUPFAM" id="SSF57667">
    <property type="entry name" value="beta-beta-alpha zinc fingers"/>
    <property type="match status" value="1"/>
</dbReference>
<feature type="region of interest" description="Disordered" evidence="9">
    <location>
        <begin position="199"/>
        <end position="299"/>
    </location>
</feature>
<dbReference type="PROSITE" id="PS50157">
    <property type="entry name" value="ZINC_FINGER_C2H2_2"/>
    <property type="match status" value="2"/>
</dbReference>
<evidence type="ECO:0000313" key="12">
    <source>
        <dbReference type="Proteomes" id="UP000054350"/>
    </source>
</evidence>